<gene>
    <name evidence="1" type="ORF">BpHYR1_004477</name>
</gene>
<organism evidence="1 2">
    <name type="scientific">Brachionus plicatilis</name>
    <name type="common">Marine rotifer</name>
    <name type="synonym">Brachionus muelleri</name>
    <dbReference type="NCBI Taxonomy" id="10195"/>
    <lineage>
        <taxon>Eukaryota</taxon>
        <taxon>Metazoa</taxon>
        <taxon>Spiralia</taxon>
        <taxon>Gnathifera</taxon>
        <taxon>Rotifera</taxon>
        <taxon>Eurotatoria</taxon>
        <taxon>Monogononta</taxon>
        <taxon>Pseudotrocha</taxon>
        <taxon>Ploima</taxon>
        <taxon>Brachionidae</taxon>
        <taxon>Brachionus</taxon>
    </lineage>
</organism>
<evidence type="ECO:0000313" key="2">
    <source>
        <dbReference type="Proteomes" id="UP000276133"/>
    </source>
</evidence>
<dbReference type="AlphaFoldDB" id="A0A3M7S9Y2"/>
<dbReference type="EMBL" id="REGN01001795">
    <property type="protein sequence ID" value="RNA32467.1"/>
    <property type="molecule type" value="Genomic_DNA"/>
</dbReference>
<reference evidence="1 2" key="1">
    <citation type="journal article" date="2018" name="Sci. Rep.">
        <title>Genomic signatures of local adaptation to the degree of environmental predictability in rotifers.</title>
        <authorList>
            <person name="Franch-Gras L."/>
            <person name="Hahn C."/>
            <person name="Garcia-Roger E.M."/>
            <person name="Carmona M.J."/>
            <person name="Serra M."/>
            <person name="Gomez A."/>
        </authorList>
    </citation>
    <scope>NUCLEOTIDE SEQUENCE [LARGE SCALE GENOMIC DNA]</scope>
    <source>
        <strain evidence="1">HYR1</strain>
    </source>
</reference>
<proteinExistence type="predicted"/>
<name>A0A3M7S9Y2_BRAPC</name>
<dbReference type="Proteomes" id="UP000276133">
    <property type="component" value="Unassembled WGS sequence"/>
</dbReference>
<keyword evidence="2" id="KW-1185">Reference proteome</keyword>
<evidence type="ECO:0000313" key="1">
    <source>
        <dbReference type="EMBL" id="RNA32467.1"/>
    </source>
</evidence>
<sequence>MLLMLGFVISEFRPKLILMPNSYNLKKRKIFFNCSNQCILDLVASNSVQTLILLSHVFN</sequence>
<protein>
    <submittedName>
        <fullName evidence="1">Uncharacterized protein</fullName>
    </submittedName>
</protein>
<accession>A0A3M7S9Y2</accession>
<comment type="caution">
    <text evidence="1">The sequence shown here is derived from an EMBL/GenBank/DDBJ whole genome shotgun (WGS) entry which is preliminary data.</text>
</comment>